<evidence type="ECO:0000256" key="11">
    <source>
        <dbReference type="PROSITE-ProRule" id="PRU00409"/>
    </source>
</evidence>
<dbReference type="GO" id="GO:0005524">
    <property type="term" value="F:ATP binding"/>
    <property type="evidence" value="ECO:0007669"/>
    <property type="project" value="UniProtKB-UniRule"/>
</dbReference>
<dbReference type="Proteomes" id="UP000472277">
    <property type="component" value="Chromosome 39"/>
</dbReference>
<dbReference type="FunFam" id="3.30.1330.10:FF:000001">
    <property type="entry name" value="Phosphoribosylformylglycinamidine cyclo-ligase"/>
    <property type="match status" value="1"/>
</dbReference>
<comment type="subunit">
    <text evidence="3">Homodimer.</text>
</comment>
<reference evidence="13" key="2">
    <citation type="submission" date="2025-09" db="UniProtKB">
        <authorList>
            <consortium name="Ensembl"/>
        </authorList>
    </citation>
    <scope>IDENTIFICATION</scope>
</reference>
<dbReference type="InterPro" id="IPR004607">
    <property type="entry name" value="GART"/>
</dbReference>
<dbReference type="InterPro" id="IPR036676">
    <property type="entry name" value="PurM-like_C_sf"/>
</dbReference>
<dbReference type="InterPro" id="IPR037123">
    <property type="entry name" value="PRibGlycinamide_synth_C_sf"/>
</dbReference>
<dbReference type="SUPFAM" id="SSF52440">
    <property type="entry name" value="PreATP-grasp domain"/>
    <property type="match status" value="1"/>
</dbReference>
<sequence length="962" mass="102200">MAVRLLVIGSGGREHTLAWKLAQSPHIQQVLVAPGNAGTANCGKISNSEVSVSNHSILAQFCKEHSVGLVVVGPEVPLAAGMVDDLQAAGVPCFGPSAKAAQLEANKSFSKAFMDRHGIPTANWCSFTDPQEACSYIRTASFPALVVKASGLAAGKGVIVAKDQEEACQAVLDIMKVSLWWWRNCWREKKTLSLCAQHAIVCPSVCPLSVNQMSICVQVSQELLQQITETVLQKTVDGMKEEGTPYVGVLYAGLMLTKQGPKVLEFNCRFGDPECQVLMPLLKSDLYEVLQSTLEGKLASSAPEWHQDSSAVTVVMASPGYPGSYKKGVAITGLSQVEETGVQVFHAGTSLKEGGVVSSGGRVLTVTAVRSSLEMAVHAANRGVAAVGFPGAVYRRDIGHRAIAHLTQHRGLTYKDSGVDIAAGNRLVDMIKPFAKATSRSGCNAELGGFAGLFDLKAAGFIDPILVSGTDGVGTKLKIAQACQQHSTLGQDLVAMCVNDVLAQGAEPLFFLDYFSCGRLDVGVASAVIRGVAEACGLAGCALLGGETAEMPGVYGPGEYDLAGFCVGAVERGALLPRLGDICEGDLLIGVASSGVHSNGFSLVRKVLERAGVTYSSPAPFGKPGQTVGEVLLTPTKIYSRLLLPILRSGAIKAYAHITGGGLLENIPRVLPQELSVDLDASRWIIPPVFSWLQEEGGLCEEEMGRTFNCGLGAVLVVAFPDAQRVLRQLQAHEDAWIVGSLAHKQPGERRELKYAYSTVPRKRTRVGTNLQALMEQAKRTSSSAEIVVVISNQPGVLGLKRASLSGIQTRVVDHKLYGSRAEFDSTIDHVLEEFDVEVVCLAGFMRILTGSFVRKWNGKLLNIHPSLLPSFKGVNAQKQALQAGARVTGCTVHFVAEEVDAGAIIAQEAVPVLMNDTEESLSDRIREAEHRAFPAALELVAGGGVRLGDDGRVIWNPNAQG</sequence>
<evidence type="ECO:0000313" key="14">
    <source>
        <dbReference type="Proteomes" id="UP000472277"/>
    </source>
</evidence>
<dbReference type="Pfam" id="PF00586">
    <property type="entry name" value="AIRS"/>
    <property type="match status" value="1"/>
</dbReference>
<dbReference type="Pfam" id="PF02843">
    <property type="entry name" value="GARS_C"/>
    <property type="match status" value="1"/>
</dbReference>
<dbReference type="Gene3D" id="3.30.1330.10">
    <property type="entry name" value="PurM-like, N-terminal domain"/>
    <property type="match status" value="1"/>
</dbReference>
<dbReference type="PANTHER" id="PTHR10520:SF12">
    <property type="entry name" value="TRIFUNCTIONAL PURINE BIOSYNTHETIC PROTEIN ADENOSINE-3"/>
    <property type="match status" value="1"/>
</dbReference>
<dbReference type="SUPFAM" id="SSF53328">
    <property type="entry name" value="Formyltransferase"/>
    <property type="match status" value="1"/>
</dbReference>
<name>A0A674ENL4_SALTR</name>
<evidence type="ECO:0000256" key="10">
    <source>
        <dbReference type="ARBA" id="ARBA00023211"/>
    </source>
</evidence>
<dbReference type="Pfam" id="PF02769">
    <property type="entry name" value="AIRS_C"/>
    <property type="match status" value="1"/>
</dbReference>
<dbReference type="PROSITE" id="PS50975">
    <property type="entry name" value="ATP_GRASP"/>
    <property type="match status" value="1"/>
</dbReference>
<dbReference type="HAMAP" id="MF_01930">
    <property type="entry name" value="PurN"/>
    <property type="match status" value="1"/>
</dbReference>
<dbReference type="InterPro" id="IPR011054">
    <property type="entry name" value="Rudment_hybrid_motif"/>
</dbReference>
<evidence type="ECO:0000256" key="5">
    <source>
        <dbReference type="ARBA" id="ARBA00022679"/>
    </source>
</evidence>
<dbReference type="Gene3D" id="3.40.50.20">
    <property type="match status" value="1"/>
</dbReference>
<evidence type="ECO:0000256" key="7">
    <source>
        <dbReference type="ARBA" id="ARBA00022741"/>
    </source>
</evidence>
<dbReference type="PANTHER" id="PTHR10520">
    <property type="entry name" value="TRIFUNCTIONAL PURINE BIOSYNTHETIC PROTEIN ADENOSINE-3-RELATED"/>
    <property type="match status" value="1"/>
</dbReference>
<dbReference type="HAMAP" id="MF_00741">
    <property type="entry name" value="AIRS"/>
    <property type="match status" value="1"/>
</dbReference>
<dbReference type="InterPro" id="IPR016188">
    <property type="entry name" value="PurM-like_N"/>
</dbReference>
<dbReference type="Gene3D" id="3.90.650.10">
    <property type="entry name" value="PurM-like C-terminal domain"/>
    <property type="match status" value="1"/>
</dbReference>
<dbReference type="SMART" id="SM01209">
    <property type="entry name" value="GARS_A"/>
    <property type="match status" value="1"/>
</dbReference>
<gene>
    <name evidence="13" type="primary">GART</name>
    <name evidence="13" type="synonym">gart</name>
</gene>
<comment type="pathway">
    <text evidence="2">Purine metabolism; IMP biosynthesis via de novo pathway; N(2)-formyl-N(1)-(5-phospho-D-ribosyl)glycinamide from N(1)-(5-phospho-D-ribosyl)glycinamide (10-formyl THF route): step 1/1.</text>
</comment>
<evidence type="ECO:0000256" key="3">
    <source>
        <dbReference type="ARBA" id="ARBA00011738"/>
    </source>
</evidence>
<dbReference type="Gene3D" id="3.90.600.10">
    <property type="entry name" value="Phosphoribosylglycinamide synthetase, C-terminal domain"/>
    <property type="match status" value="1"/>
</dbReference>
<dbReference type="Ensembl" id="ENSSTUT00000117316.1">
    <property type="protein sequence ID" value="ENSSTUP00000109555.1"/>
    <property type="gene ID" value="ENSSTUG00000048600.1"/>
</dbReference>
<dbReference type="SMART" id="SM01210">
    <property type="entry name" value="GARS_C"/>
    <property type="match status" value="1"/>
</dbReference>
<dbReference type="GO" id="GO:0004641">
    <property type="term" value="F:phosphoribosylformylglycinamidine cyclo-ligase activity"/>
    <property type="evidence" value="ECO:0007669"/>
    <property type="project" value="InterPro"/>
</dbReference>
<dbReference type="SUPFAM" id="SSF55326">
    <property type="entry name" value="PurM N-terminal domain-like"/>
    <property type="match status" value="1"/>
</dbReference>
<dbReference type="Pfam" id="PF00551">
    <property type="entry name" value="Formyl_trans_N"/>
    <property type="match status" value="1"/>
</dbReference>
<dbReference type="InterPro" id="IPR013815">
    <property type="entry name" value="ATP_grasp_subdomain_1"/>
</dbReference>
<dbReference type="FunFam" id="3.40.50.20:FF:000006">
    <property type="entry name" value="Phosphoribosylamine--glycine ligase, chloroplastic"/>
    <property type="match status" value="1"/>
</dbReference>
<dbReference type="InterPro" id="IPR036921">
    <property type="entry name" value="PurM-like_N_sf"/>
</dbReference>
<dbReference type="GO" id="GO:0046084">
    <property type="term" value="P:adenine biosynthetic process"/>
    <property type="evidence" value="ECO:0007669"/>
    <property type="project" value="TreeGrafter"/>
</dbReference>
<dbReference type="InterPro" id="IPR016185">
    <property type="entry name" value="PreATP-grasp_dom_sf"/>
</dbReference>
<evidence type="ECO:0000256" key="6">
    <source>
        <dbReference type="ARBA" id="ARBA00022723"/>
    </source>
</evidence>
<comment type="pathway">
    <text evidence="1">Purine metabolism; IMP biosynthesis via de novo pathway; 5-amino-1-(5-phospho-D-ribosyl)imidazole from N(2)-formyl-N(1)-(5-phospho-D-ribosyl)glycinamide: step 2/2.</text>
</comment>
<evidence type="ECO:0000256" key="2">
    <source>
        <dbReference type="ARBA" id="ARBA00005054"/>
    </source>
</evidence>
<dbReference type="PROSITE" id="PS00184">
    <property type="entry name" value="GARS"/>
    <property type="match status" value="1"/>
</dbReference>
<dbReference type="CDD" id="cd02196">
    <property type="entry name" value="PurM"/>
    <property type="match status" value="1"/>
</dbReference>
<dbReference type="InterPro" id="IPR020562">
    <property type="entry name" value="PRibGlycinamide_synth_N"/>
</dbReference>
<reference evidence="13" key="1">
    <citation type="submission" date="2025-08" db="UniProtKB">
        <authorList>
            <consortium name="Ensembl"/>
        </authorList>
    </citation>
    <scope>IDENTIFICATION</scope>
</reference>
<dbReference type="Gene3D" id="3.30.1490.20">
    <property type="entry name" value="ATP-grasp fold, A domain"/>
    <property type="match status" value="1"/>
</dbReference>
<dbReference type="GO" id="GO:0005829">
    <property type="term" value="C:cytosol"/>
    <property type="evidence" value="ECO:0007669"/>
    <property type="project" value="TreeGrafter"/>
</dbReference>
<dbReference type="NCBIfam" id="TIGR00639">
    <property type="entry name" value="PurN"/>
    <property type="match status" value="1"/>
</dbReference>
<dbReference type="SUPFAM" id="SSF56059">
    <property type="entry name" value="Glutathione synthetase ATP-binding domain-like"/>
    <property type="match status" value="1"/>
</dbReference>
<keyword evidence="7 11" id="KW-0547">Nucleotide-binding</keyword>
<dbReference type="InterPro" id="IPR020561">
    <property type="entry name" value="PRibGlycinamid_synth_ATP-grasp"/>
</dbReference>
<dbReference type="CDD" id="cd08645">
    <property type="entry name" value="FMT_core_GART"/>
    <property type="match status" value="1"/>
</dbReference>
<proteinExistence type="inferred from homology"/>
<dbReference type="GO" id="GO:0006189">
    <property type="term" value="P:'de novo' IMP biosynthetic process"/>
    <property type="evidence" value="ECO:0007669"/>
    <property type="project" value="UniProtKB-UniPathway"/>
</dbReference>
<dbReference type="NCBIfam" id="TIGR00878">
    <property type="entry name" value="purM"/>
    <property type="match status" value="1"/>
</dbReference>
<keyword evidence="4" id="KW-0436">Ligase</keyword>
<evidence type="ECO:0000259" key="12">
    <source>
        <dbReference type="PROSITE" id="PS50975"/>
    </source>
</evidence>
<dbReference type="Gene3D" id="3.30.470.20">
    <property type="entry name" value="ATP-grasp fold, B domain"/>
    <property type="match status" value="1"/>
</dbReference>
<keyword evidence="10" id="KW-0464">Manganese</keyword>
<dbReference type="GeneTree" id="ENSGT00390000000292"/>
<dbReference type="GO" id="GO:0004644">
    <property type="term" value="F:phosphoribosylglycinamide formyltransferase activity"/>
    <property type="evidence" value="ECO:0007669"/>
    <property type="project" value="InterPro"/>
</dbReference>
<dbReference type="PROSITE" id="PS00373">
    <property type="entry name" value="GART"/>
    <property type="match status" value="1"/>
</dbReference>
<keyword evidence="8" id="KW-0658">Purine biosynthesis</keyword>
<dbReference type="InterPro" id="IPR020559">
    <property type="entry name" value="PRibGlycinamide_synth_CS"/>
</dbReference>
<dbReference type="FunFam" id="3.90.650.10:FF:000007">
    <property type="entry name" value="Trifunctional purine biosynthetic protein adenosine-3"/>
    <property type="match status" value="1"/>
</dbReference>
<dbReference type="FunFam" id="3.90.600.10:FF:000001">
    <property type="entry name" value="Trifunctional purine biosynthetic protein adenosine-3"/>
    <property type="match status" value="1"/>
</dbReference>
<evidence type="ECO:0000256" key="4">
    <source>
        <dbReference type="ARBA" id="ARBA00022598"/>
    </source>
</evidence>
<protein>
    <submittedName>
        <fullName evidence="13">Phosphoribosylglycinamide formyltransferase</fullName>
    </submittedName>
</protein>
<dbReference type="InterPro" id="IPR036477">
    <property type="entry name" value="Formyl_transf_N_sf"/>
</dbReference>
<dbReference type="InterPro" id="IPR010918">
    <property type="entry name" value="PurM-like_C_dom"/>
</dbReference>
<dbReference type="Pfam" id="PF01071">
    <property type="entry name" value="GARS_A"/>
    <property type="match status" value="2"/>
</dbReference>
<evidence type="ECO:0000256" key="1">
    <source>
        <dbReference type="ARBA" id="ARBA00004686"/>
    </source>
</evidence>
<evidence type="ECO:0000256" key="8">
    <source>
        <dbReference type="ARBA" id="ARBA00022755"/>
    </source>
</evidence>
<dbReference type="GO" id="GO:0046872">
    <property type="term" value="F:metal ion binding"/>
    <property type="evidence" value="ECO:0007669"/>
    <property type="project" value="UniProtKB-KW"/>
</dbReference>
<dbReference type="InterPro" id="IPR004733">
    <property type="entry name" value="PurM_cligase"/>
</dbReference>
<accession>A0A674ENL4</accession>
<dbReference type="Pfam" id="PF02844">
    <property type="entry name" value="GARS_N"/>
    <property type="match status" value="1"/>
</dbReference>
<dbReference type="InterPro" id="IPR020560">
    <property type="entry name" value="PRibGlycinamide_synth_C-dom"/>
</dbReference>
<dbReference type="UniPathway" id="UPA00074">
    <property type="reaction ID" value="UER00126"/>
</dbReference>
<dbReference type="InterPro" id="IPR011761">
    <property type="entry name" value="ATP-grasp"/>
</dbReference>
<dbReference type="SUPFAM" id="SSF51246">
    <property type="entry name" value="Rudiment single hybrid motif"/>
    <property type="match status" value="1"/>
</dbReference>
<keyword evidence="14" id="KW-1185">Reference proteome</keyword>
<dbReference type="GO" id="GO:0004637">
    <property type="term" value="F:phosphoribosylamine-glycine ligase activity"/>
    <property type="evidence" value="ECO:0007669"/>
    <property type="project" value="InterPro"/>
</dbReference>
<dbReference type="InterPro" id="IPR002376">
    <property type="entry name" value="Formyl_transf_N"/>
</dbReference>
<evidence type="ECO:0000256" key="9">
    <source>
        <dbReference type="ARBA" id="ARBA00022840"/>
    </source>
</evidence>
<keyword evidence="6" id="KW-0479">Metal-binding</keyword>
<dbReference type="FunFam" id="3.40.50.170:FF:000006">
    <property type="entry name" value="Trifunctional purine biosynthetic protein adenosine-3"/>
    <property type="match status" value="1"/>
</dbReference>
<keyword evidence="9 11" id="KW-0067">ATP-binding</keyword>
<feature type="domain" description="ATP-grasp" evidence="12">
    <location>
        <begin position="111"/>
        <end position="295"/>
    </location>
</feature>
<dbReference type="SUPFAM" id="SSF56042">
    <property type="entry name" value="PurM C-terminal domain-like"/>
    <property type="match status" value="1"/>
</dbReference>
<evidence type="ECO:0000313" key="13">
    <source>
        <dbReference type="Ensembl" id="ENSSTUP00000109555.1"/>
    </source>
</evidence>
<organism evidence="13 14">
    <name type="scientific">Salmo trutta</name>
    <name type="common">Brown trout</name>
    <dbReference type="NCBI Taxonomy" id="8032"/>
    <lineage>
        <taxon>Eukaryota</taxon>
        <taxon>Metazoa</taxon>
        <taxon>Chordata</taxon>
        <taxon>Craniata</taxon>
        <taxon>Vertebrata</taxon>
        <taxon>Euteleostomi</taxon>
        <taxon>Actinopterygii</taxon>
        <taxon>Neopterygii</taxon>
        <taxon>Teleostei</taxon>
        <taxon>Protacanthopterygii</taxon>
        <taxon>Salmoniformes</taxon>
        <taxon>Salmonidae</taxon>
        <taxon>Salmoninae</taxon>
        <taxon>Salmo</taxon>
    </lineage>
</organism>
<keyword evidence="5" id="KW-0808">Transferase</keyword>
<dbReference type="Gene3D" id="3.40.50.170">
    <property type="entry name" value="Formyl transferase, N-terminal domain"/>
    <property type="match status" value="1"/>
</dbReference>
<dbReference type="AlphaFoldDB" id="A0A674ENL4"/>
<dbReference type="InterPro" id="IPR001555">
    <property type="entry name" value="GART_AS"/>
</dbReference>